<dbReference type="AlphaFoldDB" id="A0AAD7MX94"/>
<feature type="transmembrane region" description="Helical" evidence="1">
    <location>
        <begin position="773"/>
        <end position="792"/>
    </location>
</feature>
<proteinExistence type="predicted"/>
<evidence type="ECO:0000313" key="2">
    <source>
        <dbReference type="EMBL" id="KAJ7734784.1"/>
    </source>
</evidence>
<feature type="transmembrane region" description="Helical" evidence="1">
    <location>
        <begin position="643"/>
        <end position="663"/>
    </location>
</feature>
<reference evidence="2" key="1">
    <citation type="submission" date="2023-03" db="EMBL/GenBank/DDBJ databases">
        <title>Massive genome expansion in bonnet fungi (Mycena s.s.) driven by repeated elements and novel gene families across ecological guilds.</title>
        <authorList>
            <consortium name="Lawrence Berkeley National Laboratory"/>
            <person name="Harder C.B."/>
            <person name="Miyauchi S."/>
            <person name="Viragh M."/>
            <person name="Kuo A."/>
            <person name="Thoen E."/>
            <person name="Andreopoulos B."/>
            <person name="Lu D."/>
            <person name="Skrede I."/>
            <person name="Drula E."/>
            <person name="Henrissat B."/>
            <person name="Morin E."/>
            <person name="Kohler A."/>
            <person name="Barry K."/>
            <person name="LaButti K."/>
            <person name="Morin E."/>
            <person name="Salamov A."/>
            <person name="Lipzen A."/>
            <person name="Mereny Z."/>
            <person name="Hegedus B."/>
            <person name="Baldrian P."/>
            <person name="Stursova M."/>
            <person name="Weitz H."/>
            <person name="Taylor A."/>
            <person name="Grigoriev I.V."/>
            <person name="Nagy L.G."/>
            <person name="Martin F."/>
            <person name="Kauserud H."/>
        </authorList>
    </citation>
    <scope>NUCLEOTIDE SEQUENCE</scope>
    <source>
        <strain evidence="2">CBHHK188m</strain>
    </source>
</reference>
<dbReference type="Pfam" id="PF20414">
    <property type="entry name" value="DUF6698"/>
    <property type="match status" value="1"/>
</dbReference>
<dbReference type="InterPro" id="IPR046521">
    <property type="entry name" value="DUF6698"/>
</dbReference>
<keyword evidence="1" id="KW-0472">Membrane</keyword>
<dbReference type="Proteomes" id="UP001215280">
    <property type="component" value="Unassembled WGS sequence"/>
</dbReference>
<evidence type="ECO:0000313" key="3">
    <source>
        <dbReference type="Proteomes" id="UP001215280"/>
    </source>
</evidence>
<sequence length="798" mass="90199">MDADDLDPSSRLFEVPRQNATTTELLQIIESQQKFGGEAIEKLKQYRAKEAAQEASKTRKKGDKPGVVRGDNVLGYHEIIVPLGKSFCVTRFPWIDTSAFGPKVTHPLLPAGEVFKPNPPSPHLHQFLSAEIYVHIPEKLHELVDPAEFPDFAGNFCRQTGAQRSTSLNTLKEMLPNFVRKLNLDPDNPDHWKTLLKDPSDTTDMEISRYPPLLYPGAAKKESSFLQTEILTLGLRVILYGKRSLDDNGTHKPQSGTVGLLWKVKEIPSGAVAFATVLAIFVAYWKTRRDKPEDFQEVGTISKISWKEIYLRVRWVLESRRETPLVKKIFKFWNQKVLVNVQLAGSVAVAASNGADIDEEAELEQALGRLDIDGEETLLMWGPLPVHPLVPKRTSLLTTPKRPHLLTAPKHWRLLTALKHSHLLPVPKRRHPHLLTVPKHSHLLTAPKRLHLPKHRHMLTTPKRPHLLTTPKRPHPLSAPNHLCLWLTLRHSQALRAGSSHHTQVALKLPRRLLTTIQELTWKHSGHLRCALPATVVSTMSTNLMICRSSSTWTKKKKKRSTKWWRDRAVPHPQENRKKNHPVAALLRYRLELRSRIRATPRPQENRKKNHPVAALLRYRSELRSRIVTTNLPRQSPKKMIRVFMLVAPLAVVLYVAALLRLLPSITSLSTWMKKQSQRRKMMSFRPTTVVVVAAERACVGLGVVVEVAKSLSTREKLQSLRRRKKMTFRPATVVVAAAAAERACVGLGAVAEVAKSLSTREKMQSLRRRKKMMFRLATVVVAAAAAERAGVPRLAAV</sequence>
<protein>
    <submittedName>
        <fullName evidence="2">Uncharacterized protein</fullName>
    </submittedName>
</protein>
<keyword evidence="3" id="KW-1185">Reference proteome</keyword>
<dbReference type="EMBL" id="JARJLG010000159">
    <property type="protein sequence ID" value="KAJ7734784.1"/>
    <property type="molecule type" value="Genomic_DNA"/>
</dbReference>
<keyword evidence="1" id="KW-1133">Transmembrane helix</keyword>
<organism evidence="2 3">
    <name type="scientific">Mycena maculata</name>
    <dbReference type="NCBI Taxonomy" id="230809"/>
    <lineage>
        <taxon>Eukaryota</taxon>
        <taxon>Fungi</taxon>
        <taxon>Dikarya</taxon>
        <taxon>Basidiomycota</taxon>
        <taxon>Agaricomycotina</taxon>
        <taxon>Agaricomycetes</taxon>
        <taxon>Agaricomycetidae</taxon>
        <taxon>Agaricales</taxon>
        <taxon>Marasmiineae</taxon>
        <taxon>Mycenaceae</taxon>
        <taxon>Mycena</taxon>
    </lineage>
</organism>
<comment type="caution">
    <text evidence="2">The sequence shown here is derived from an EMBL/GenBank/DDBJ whole genome shotgun (WGS) entry which is preliminary data.</text>
</comment>
<accession>A0AAD7MX94</accession>
<name>A0AAD7MX94_9AGAR</name>
<gene>
    <name evidence="2" type="ORF">DFH07DRAFT_967499</name>
</gene>
<evidence type="ECO:0000256" key="1">
    <source>
        <dbReference type="SAM" id="Phobius"/>
    </source>
</evidence>
<keyword evidence="1" id="KW-0812">Transmembrane</keyword>